<dbReference type="SMART" id="SM00917">
    <property type="entry name" value="LeuA_dimer"/>
    <property type="match status" value="1"/>
</dbReference>
<evidence type="ECO:0000256" key="1">
    <source>
        <dbReference type="ARBA" id="ARBA00022679"/>
    </source>
</evidence>
<evidence type="ECO:0000256" key="2">
    <source>
        <dbReference type="SAM" id="MobiDB-lite"/>
    </source>
</evidence>
<accession>L7LAM8</accession>
<dbReference type="InterPro" id="IPR036230">
    <property type="entry name" value="LeuA_allosteric_dom_sf"/>
</dbReference>
<reference evidence="4 5" key="1">
    <citation type="submission" date="2012-12" db="EMBL/GenBank/DDBJ databases">
        <title>Whole genome shotgun sequence of Gordonia hirsuta NBRC 16056.</title>
        <authorList>
            <person name="Isaki-Nakamura S."/>
            <person name="Hosoyama A."/>
            <person name="Tsuchikane K."/>
            <person name="Katsumata H."/>
            <person name="Baba S."/>
            <person name="Yamazaki S."/>
            <person name="Fujita N."/>
        </authorList>
    </citation>
    <scope>NUCLEOTIDE SEQUENCE [LARGE SCALE GENOMIC DNA]</scope>
    <source>
        <strain evidence="4 5">NBRC 16056</strain>
    </source>
</reference>
<comment type="caution">
    <text evidence="4">The sequence shown here is derived from an EMBL/GenBank/DDBJ whole genome shotgun (WGS) entry which is preliminary data.</text>
</comment>
<dbReference type="Proteomes" id="UP000053405">
    <property type="component" value="Unassembled WGS sequence"/>
</dbReference>
<evidence type="ECO:0000313" key="5">
    <source>
        <dbReference type="Proteomes" id="UP000053405"/>
    </source>
</evidence>
<proteinExistence type="predicted"/>
<dbReference type="InterPro" id="IPR013709">
    <property type="entry name" value="2-isopropylmalate_synth_dimer"/>
</dbReference>
<keyword evidence="1" id="KW-0808">Transferase</keyword>
<gene>
    <name evidence="4" type="ORF">GOHSU_32_00170</name>
</gene>
<organism evidence="4 5">
    <name type="scientific">Gordonia hirsuta DSM 44140 = NBRC 16056</name>
    <dbReference type="NCBI Taxonomy" id="1121927"/>
    <lineage>
        <taxon>Bacteria</taxon>
        <taxon>Bacillati</taxon>
        <taxon>Actinomycetota</taxon>
        <taxon>Actinomycetes</taxon>
        <taxon>Mycobacteriales</taxon>
        <taxon>Gordoniaceae</taxon>
        <taxon>Gordonia</taxon>
    </lineage>
</organism>
<dbReference type="AlphaFoldDB" id="L7LAM8"/>
<feature type="compositionally biased region" description="Pro residues" evidence="2">
    <location>
        <begin position="19"/>
        <end position="32"/>
    </location>
</feature>
<dbReference type="Gene3D" id="3.30.160.270">
    <property type="match status" value="1"/>
</dbReference>
<dbReference type="STRING" id="1121927.GOHSU_32_00170"/>
<name>L7LAM8_9ACTN</name>
<evidence type="ECO:0000313" key="4">
    <source>
        <dbReference type="EMBL" id="GAC58200.1"/>
    </source>
</evidence>
<protein>
    <recommendedName>
        <fullName evidence="3">2-isopropylmalate synthase LeuA allosteric (dimerisation) domain-containing protein</fullName>
    </recommendedName>
</protein>
<dbReference type="EMBL" id="BANT01000032">
    <property type="protein sequence ID" value="GAC58200.1"/>
    <property type="molecule type" value="Genomic_DNA"/>
</dbReference>
<sequence length="162" mass="17562">MRSVINHRQTCRRESSTAPQPPSFRPRPPSWFPPEAGGMSAARFEGAYAPRGTIALQQLRTEPGPGDSVHCRATLTVGQQPLHLEASAFGAIGAMSEMLYGLGAGVEIVSLYHQRDGRQVAAYLRCERDGRQCWAYGLADTGDEATVRALISAANQLHRQSA</sequence>
<evidence type="ECO:0000259" key="3">
    <source>
        <dbReference type="SMART" id="SM00917"/>
    </source>
</evidence>
<dbReference type="SUPFAM" id="SSF110921">
    <property type="entry name" value="2-isopropylmalate synthase LeuA, allosteric (dimerisation) domain"/>
    <property type="match status" value="1"/>
</dbReference>
<keyword evidence="5" id="KW-1185">Reference proteome</keyword>
<dbReference type="GO" id="GO:0003852">
    <property type="term" value="F:2-isopropylmalate synthase activity"/>
    <property type="evidence" value="ECO:0007669"/>
    <property type="project" value="InterPro"/>
</dbReference>
<feature type="region of interest" description="Disordered" evidence="2">
    <location>
        <begin position="1"/>
        <end position="36"/>
    </location>
</feature>
<feature type="domain" description="2-isopropylmalate synthase LeuA allosteric (dimerisation)" evidence="3">
    <location>
        <begin position="38"/>
        <end position="158"/>
    </location>
</feature>
<dbReference type="GO" id="GO:0009098">
    <property type="term" value="P:L-leucine biosynthetic process"/>
    <property type="evidence" value="ECO:0007669"/>
    <property type="project" value="InterPro"/>
</dbReference>
<dbReference type="eggNOG" id="COG0119">
    <property type="taxonomic scope" value="Bacteria"/>
</dbReference>